<dbReference type="InterPro" id="IPR035897">
    <property type="entry name" value="Toll_tir_struct_dom_sf"/>
</dbReference>
<dbReference type="SUPFAM" id="SSF52540">
    <property type="entry name" value="P-loop containing nucleoside triphosphate hydrolases"/>
    <property type="match status" value="1"/>
</dbReference>
<dbReference type="SMART" id="SM00028">
    <property type="entry name" value="TPR"/>
    <property type="match status" value="2"/>
</dbReference>
<dbReference type="Proteomes" id="UP001626628">
    <property type="component" value="Chromosome"/>
</dbReference>
<accession>A0ABZ2QZS1</accession>
<reference evidence="2 3" key="1">
    <citation type="submission" date="2024-03" db="EMBL/GenBank/DDBJ databases">
        <title>The complete genome of Streptomyces sirii sp.nov.</title>
        <authorList>
            <person name="Zakalyukina Y.V."/>
            <person name="Belik A.R."/>
            <person name="Biryukov M.V."/>
            <person name="Baturina O.A."/>
            <person name="Kabilov M.R."/>
        </authorList>
    </citation>
    <scope>NUCLEOTIDE SEQUENCE [LARGE SCALE GENOMIC DNA]</scope>
    <source>
        <strain evidence="2 3">BP-8</strain>
    </source>
</reference>
<name>A0ABZ2QZS1_9ACTN</name>
<dbReference type="Gene3D" id="3.40.50.10140">
    <property type="entry name" value="Toll/interleukin-1 receptor homology (TIR) domain"/>
    <property type="match status" value="1"/>
</dbReference>
<dbReference type="SUPFAM" id="SSF48452">
    <property type="entry name" value="TPR-like"/>
    <property type="match status" value="2"/>
</dbReference>
<gene>
    <name evidence="2" type="ORF">WAB15_34860</name>
</gene>
<organism evidence="2 3">
    <name type="scientific">Streptomyces sirii</name>
    <dbReference type="NCBI Taxonomy" id="3127701"/>
    <lineage>
        <taxon>Bacteria</taxon>
        <taxon>Bacillati</taxon>
        <taxon>Actinomycetota</taxon>
        <taxon>Actinomycetes</taxon>
        <taxon>Kitasatosporales</taxon>
        <taxon>Streptomycetaceae</taxon>
        <taxon>Streptomyces</taxon>
    </lineage>
</organism>
<evidence type="ECO:0000259" key="1">
    <source>
        <dbReference type="PROSITE" id="PS50104"/>
    </source>
</evidence>
<dbReference type="InterPro" id="IPR019734">
    <property type="entry name" value="TPR_rpt"/>
</dbReference>
<feature type="domain" description="TIR" evidence="1">
    <location>
        <begin position="2"/>
        <end position="139"/>
    </location>
</feature>
<dbReference type="EMBL" id="CP147982">
    <property type="protein sequence ID" value="WXK80784.1"/>
    <property type="molecule type" value="Genomic_DNA"/>
</dbReference>
<keyword evidence="3" id="KW-1185">Reference proteome</keyword>
<dbReference type="InterPro" id="IPR011990">
    <property type="entry name" value="TPR-like_helical_dom_sf"/>
</dbReference>
<dbReference type="InterPro" id="IPR000157">
    <property type="entry name" value="TIR_dom"/>
</dbReference>
<sequence>MPTYDAFISYNTRDLAVVHRLAEMLHEAGFQVFLDDWCLVPGEPWQERQNEALANSPCCLAMCGAHGLGPWQNEEVRLAVNARVSGRSMRVIPVLLPDAPDSALKHLDFLDRFTYCDFRGGLDQPRSFTRLCAGIRGEAPGPPEPVAAALPGGRTDADHRSGFNAPASGWRRSSVVTAARAAATADGAPVVLCGLPGIGKTHVLCDTADDLRVGRTVLALSAGGTTAAEPRFLVDEVNGRLDRAFGRGLAREDLYLRDWPDALAALLARVADEPLLVLLDDLGTDEVGRTILRSFAGLRDCLVLATAQEHFADTTDARHILVPPMSRAEGTDFIAHMAQRTNLPVDPAELAGQLPGDVLSHPLALRTFLAHTAHVPAALLIRPDLPSDVLSARKLVATAVARLPDVHRKALAHAAVLDRVPPADLLSAGMALPPWFTASLADLVPRCLVVHVAGGIEVPQLVRQALDDVDPSARRAALHDVLAELAGLAAEAESEVPASLAGVLAPVALVAVETGEWRALRDAVPDRMLDRFNARGFWKEYVLLTKALIEAVDGLGDEADRVRLRVRLSRKIAQLGDTRSAWQLARECEAVPGAADSPALRAELAGQRAFLSYLQEDDRSTLHELGVCVDLRTRTGDTAGLLIAHKLEGNVHLRRGRYEEAAAAYRTALAVGGDTADARHRLDTEASLAMCEARLGSPESAVRHLERTVHEMRALSLTIDLPRALHGLALVYERLGLPARALESVRQAAATPARDPAVRKAVDRMLWRLENLQQVTRSAEDGRKAEGEPR</sequence>
<keyword evidence="2" id="KW-0675">Receptor</keyword>
<protein>
    <submittedName>
        <fullName evidence="2">Toll/interleukin-1 receptor domain-containing protein</fullName>
    </submittedName>
</protein>
<evidence type="ECO:0000313" key="3">
    <source>
        <dbReference type="Proteomes" id="UP001626628"/>
    </source>
</evidence>
<dbReference type="PROSITE" id="PS50104">
    <property type="entry name" value="TIR"/>
    <property type="match status" value="1"/>
</dbReference>
<dbReference type="InterPro" id="IPR027417">
    <property type="entry name" value="P-loop_NTPase"/>
</dbReference>
<dbReference type="Gene3D" id="1.25.40.10">
    <property type="entry name" value="Tetratricopeptide repeat domain"/>
    <property type="match status" value="1"/>
</dbReference>
<proteinExistence type="predicted"/>
<dbReference type="SUPFAM" id="SSF52200">
    <property type="entry name" value="Toll/Interleukin receptor TIR domain"/>
    <property type="match status" value="1"/>
</dbReference>
<evidence type="ECO:0000313" key="2">
    <source>
        <dbReference type="EMBL" id="WXK80784.1"/>
    </source>
</evidence>
<dbReference type="RefSeq" id="WP_407288715.1">
    <property type="nucleotide sequence ID" value="NZ_CP147982.1"/>
</dbReference>
<dbReference type="Pfam" id="PF13676">
    <property type="entry name" value="TIR_2"/>
    <property type="match status" value="1"/>
</dbReference>